<protein>
    <submittedName>
        <fullName evidence="2">Uncharacterized protein</fullName>
    </submittedName>
</protein>
<name>A0A058Z117_FONAL</name>
<dbReference type="eggNOG" id="ENOG502SBTA">
    <property type="taxonomic scope" value="Eukaryota"/>
</dbReference>
<reference evidence="2" key="1">
    <citation type="submission" date="2013-04" db="EMBL/GenBank/DDBJ databases">
        <title>The Genome Sequence of Fonticula alba ATCC 38817.</title>
        <authorList>
            <consortium name="The Broad Institute Genomics Platform"/>
            <person name="Russ C."/>
            <person name="Cuomo C."/>
            <person name="Burger G."/>
            <person name="Gray M.W."/>
            <person name="Holland P.W.H."/>
            <person name="King N."/>
            <person name="Lang F.B.F."/>
            <person name="Roger A.J."/>
            <person name="Ruiz-Trillo I."/>
            <person name="Brown M."/>
            <person name="Walker B."/>
            <person name="Young S."/>
            <person name="Zeng Q."/>
            <person name="Gargeya S."/>
            <person name="Fitzgerald M."/>
            <person name="Haas B."/>
            <person name="Abouelleil A."/>
            <person name="Allen A.W."/>
            <person name="Alvarado L."/>
            <person name="Arachchi H.M."/>
            <person name="Berlin A.M."/>
            <person name="Chapman S.B."/>
            <person name="Gainer-Dewar J."/>
            <person name="Goldberg J."/>
            <person name="Griggs A."/>
            <person name="Gujja S."/>
            <person name="Hansen M."/>
            <person name="Howarth C."/>
            <person name="Imamovic A."/>
            <person name="Ireland A."/>
            <person name="Larimer J."/>
            <person name="McCowan C."/>
            <person name="Murphy C."/>
            <person name="Pearson M."/>
            <person name="Poon T.W."/>
            <person name="Priest M."/>
            <person name="Roberts A."/>
            <person name="Saif S."/>
            <person name="Shea T."/>
            <person name="Sisk P."/>
            <person name="Sykes S."/>
            <person name="Wortman J."/>
            <person name="Nusbaum C."/>
            <person name="Birren B."/>
        </authorList>
    </citation>
    <scope>NUCLEOTIDE SEQUENCE [LARGE SCALE GENOMIC DNA]</scope>
    <source>
        <strain evidence="2">ATCC 38817</strain>
    </source>
</reference>
<dbReference type="RefSeq" id="XP_009497764.1">
    <property type="nucleotide sequence ID" value="XM_009499489.1"/>
</dbReference>
<sequence>MPPRKKAPEQHSQPGKARQGGTPTGGPPFVVRQEKSYTLLLFDTESQLNAALCRPAAFYEHFQLMGQYTSRADWPNACRPPPRYCGFNAPLADLIEWARCARQDLAPEEAQVLDALLHPAPFVPDSAPEHLHEWTPPRQPRPGIRSYVIALVAGDRVALAHELRHVVFFLDPEYRELSERAWRELTPEERAAVEVDFLNRRYHPRHHIDEFQAYIATEPFTFPAKGRNFPPAKMRTLQLLLTQRDVSALF</sequence>
<proteinExistence type="predicted"/>
<organism evidence="2">
    <name type="scientific">Fonticula alba</name>
    <name type="common">Slime mold</name>
    <dbReference type="NCBI Taxonomy" id="691883"/>
    <lineage>
        <taxon>Eukaryota</taxon>
        <taxon>Rotosphaerida</taxon>
        <taxon>Fonticulaceae</taxon>
        <taxon>Fonticula</taxon>
    </lineage>
</organism>
<feature type="region of interest" description="Disordered" evidence="1">
    <location>
        <begin position="1"/>
        <end position="29"/>
    </location>
</feature>
<evidence type="ECO:0000256" key="1">
    <source>
        <dbReference type="SAM" id="MobiDB-lite"/>
    </source>
</evidence>
<keyword evidence="3" id="KW-1185">Reference proteome</keyword>
<dbReference type="GeneID" id="20530394"/>
<dbReference type="EMBL" id="KB932212">
    <property type="protein sequence ID" value="KCV67944.1"/>
    <property type="molecule type" value="Genomic_DNA"/>
</dbReference>
<accession>A0A058Z117</accession>
<evidence type="ECO:0000313" key="2">
    <source>
        <dbReference type="EMBL" id="KCV67944.1"/>
    </source>
</evidence>
<gene>
    <name evidence="2" type="ORF">H696_05669</name>
</gene>
<dbReference type="AlphaFoldDB" id="A0A058Z117"/>
<dbReference type="STRING" id="691883.A0A058Z117"/>
<dbReference type="Proteomes" id="UP000030693">
    <property type="component" value="Unassembled WGS sequence"/>
</dbReference>
<evidence type="ECO:0000313" key="3">
    <source>
        <dbReference type="Proteomes" id="UP000030693"/>
    </source>
</evidence>